<dbReference type="Pfam" id="PF13481">
    <property type="entry name" value="AAA_25"/>
    <property type="match status" value="1"/>
</dbReference>
<evidence type="ECO:0000313" key="4">
    <source>
        <dbReference type="Proteomes" id="UP000466683"/>
    </source>
</evidence>
<evidence type="ECO:0000313" key="3">
    <source>
        <dbReference type="EMBL" id="UNC02674.1"/>
    </source>
</evidence>
<dbReference type="EMBL" id="CP060016">
    <property type="protein sequence ID" value="UNC02674.1"/>
    <property type="molecule type" value="Genomic_DNA"/>
</dbReference>
<dbReference type="Proteomes" id="UP000466683">
    <property type="component" value="Chromosome"/>
</dbReference>
<reference evidence="2 4" key="1">
    <citation type="journal article" date="2019" name="Emerg. Microbes Infect.">
        <title>Comprehensive subspecies identification of 175 nontuberculous mycobacteria species based on 7547 genomic profiles.</title>
        <authorList>
            <person name="Matsumoto Y."/>
            <person name="Kinjo T."/>
            <person name="Motooka D."/>
            <person name="Nabeya D."/>
            <person name="Jung N."/>
            <person name="Uechi K."/>
            <person name="Horii T."/>
            <person name="Iida T."/>
            <person name="Fujita J."/>
            <person name="Nakamura S."/>
        </authorList>
    </citation>
    <scope>NUCLEOTIDE SEQUENCE [LARGE SCALE GENOMIC DNA]</scope>
    <source>
        <strain evidence="2 4">JCM 15653</strain>
    </source>
</reference>
<reference evidence="3 5" key="3">
    <citation type="journal article" date="2022" name="BMC Genomics">
        <title>Comparative genome analysis of mycobacteria focusing on tRNA and non-coding RNA.</title>
        <authorList>
            <person name="Behra P.R.K."/>
            <person name="Pettersson B.M.F."/>
            <person name="Ramesh M."/>
            <person name="Das S."/>
            <person name="Dasgupta S."/>
            <person name="Kirsebom L.A."/>
        </authorList>
    </citation>
    <scope>NUCLEOTIDE SEQUENCE [LARGE SCALE GENOMIC DNA]</scope>
    <source>
        <strain evidence="3 5">DSM 44677</strain>
    </source>
</reference>
<protein>
    <submittedName>
        <fullName evidence="3">AAA family ATPase</fullName>
    </submittedName>
</protein>
<dbReference type="Gene3D" id="3.40.50.300">
    <property type="entry name" value="P-loop containing nucleotide triphosphate hydrolases"/>
    <property type="match status" value="1"/>
</dbReference>
<name>A0AAX3A5V1_9MYCO</name>
<proteinExistence type="predicted"/>
<feature type="compositionally biased region" description="Polar residues" evidence="1">
    <location>
        <begin position="16"/>
        <end position="26"/>
    </location>
</feature>
<keyword evidence="4" id="KW-1185">Reference proteome</keyword>
<evidence type="ECO:0000313" key="2">
    <source>
        <dbReference type="EMBL" id="BBX92715.1"/>
    </source>
</evidence>
<dbReference type="InterPro" id="IPR027417">
    <property type="entry name" value="P-loop_NTPase"/>
</dbReference>
<feature type="region of interest" description="Disordered" evidence="1">
    <location>
        <begin position="1"/>
        <end position="32"/>
    </location>
</feature>
<dbReference type="RefSeq" id="WP_077739432.1">
    <property type="nucleotide sequence ID" value="NZ_AP022579.1"/>
</dbReference>
<dbReference type="AlphaFoldDB" id="A0AAX3A5V1"/>
<dbReference type="SUPFAM" id="SSF52540">
    <property type="entry name" value="P-loop containing nucleoside triphosphate hydrolases"/>
    <property type="match status" value="1"/>
</dbReference>
<organism evidence="3 5">
    <name type="scientific">Mycolicibacterium boenickei</name>
    <dbReference type="NCBI Taxonomy" id="146017"/>
    <lineage>
        <taxon>Bacteria</taxon>
        <taxon>Bacillati</taxon>
        <taxon>Actinomycetota</taxon>
        <taxon>Actinomycetes</taxon>
        <taxon>Mycobacteriales</taxon>
        <taxon>Mycobacteriaceae</taxon>
        <taxon>Mycolicibacterium</taxon>
    </lineage>
</organism>
<dbReference type="EMBL" id="AP022579">
    <property type="protein sequence ID" value="BBX92715.1"/>
    <property type="molecule type" value="Genomic_DNA"/>
</dbReference>
<gene>
    <name evidence="3" type="ORF">H5U98_15665</name>
    <name evidence="2" type="ORF">MBOE_43640</name>
</gene>
<evidence type="ECO:0000313" key="5">
    <source>
        <dbReference type="Proteomes" id="UP001162885"/>
    </source>
</evidence>
<accession>A0AAX3A5V1</accession>
<sequence length="576" mass="61776">MKTTAQPGIDTRSEANDQSTDENPFGNSRAGGFTMPAEVIGGAYAAELCDELTSTERKCIARLDVVKVADLAALGLIGADRRPTEDDVRTWCESRGRTWTPPTKAASRTELQVAVAGIDPKARHALADVVAADEDGQEWARPVVKHARSLNKIARRERTPNRSKKPAVFSAADLLDLGVPMSTIAALPVATTAAHGRSVDIIDTWDAEDRAQANARARAADGTDPDDGTPLYADIGQLLDDGVPDLPNPDILRRTDDVGLFYRGEINLLYGDPEDGKTMVALAGCAETLRDGGTALFVDLDDNGVESIVARLLMLGAPQGALRARRFRYCSPAGPDRLEQVIRDCTAGTEAPDIAVIDCVGELVPLFDGSNNDSDDFTRIIRGTAGLLARAGTCVILIDHMAKNSDSRNYGSGGTMAKRRRVGGTQIRVSVEVPLRKGQGGTLRLSIRKDRHSGLRQHCYPVPEGKGALQVAGRFIIDPGDAAWCVAIDPMVLTAAEGGTAHDARRSRYIEAARGLADGWTVNELAQRVHGENPTDAQRKATGRVLKSLMTDPNPCVEKLTEGAKFRPATHRLLSD</sequence>
<dbReference type="Proteomes" id="UP001162885">
    <property type="component" value="Chromosome"/>
</dbReference>
<evidence type="ECO:0000256" key="1">
    <source>
        <dbReference type="SAM" id="MobiDB-lite"/>
    </source>
</evidence>
<reference evidence="2" key="2">
    <citation type="submission" date="2020-02" db="EMBL/GenBank/DDBJ databases">
        <authorList>
            <person name="Matsumoto Y."/>
            <person name="Motooka D."/>
            <person name="Nakamura S."/>
        </authorList>
    </citation>
    <scope>NUCLEOTIDE SEQUENCE</scope>
    <source>
        <strain evidence="2">JCM 15653</strain>
    </source>
</reference>